<keyword evidence="2" id="KW-0689">Ribosomal protein</keyword>
<organism evidence="2 3">
    <name type="scientific">Propionispora hippei DSM 15287</name>
    <dbReference type="NCBI Taxonomy" id="1123003"/>
    <lineage>
        <taxon>Bacteria</taxon>
        <taxon>Bacillati</taxon>
        <taxon>Bacillota</taxon>
        <taxon>Negativicutes</taxon>
        <taxon>Selenomonadales</taxon>
        <taxon>Sporomusaceae</taxon>
        <taxon>Propionispora</taxon>
    </lineage>
</organism>
<feature type="domain" description="Ribosomal protein eL8/eL30/eS12/Gadd45" evidence="1">
    <location>
        <begin position="3"/>
        <end position="88"/>
    </location>
</feature>
<dbReference type="InterPro" id="IPR004038">
    <property type="entry name" value="Ribosomal_eL8/eL30/eS12/Gad45"/>
</dbReference>
<dbReference type="AlphaFoldDB" id="A0A1M6D764"/>
<keyword evidence="2" id="KW-0687">Ribonucleoprotein</keyword>
<dbReference type="EMBL" id="FQZD01000006">
    <property type="protein sequence ID" value="SHI69076.1"/>
    <property type="molecule type" value="Genomic_DNA"/>
</dbReference>
<dbReference type="Gene3D" id="3.30.1330.30">
    <property type="match status" value="1"/>
</dbReference>
<protein>
    <submittedName>
        <fullName evidence="2">Ribosomal protein L7Ae</fullName>
    </submittedName>
</protein>
<evidence type="ECO:0000259" key="1">
    <source>
        <dbReference type="Pfam" id="PF01248"/>
    </source>
</evidence>
<sequence>MSLLGLAQKAGKIVSGELAVEKAVRSGKAKLIVVAADGSDNTKKAYQNMAAYYKLPFYEILSKDALGQCIGKHNRAALAVIDEGFSRSLDSILNGK</sequence>
<dbReference type="Proteomes" id="UP000322917">
    <property type="component" value="Unassembled WGS sequence"/>
</dbReference>
<accession>A0A1M6D764</accession>
<dbReference type="GO" id="GO:0005840">
    <property type="term" value="C:ribosome"/>
    <property type="evidence" value="ECO:0007669"/>
    <property type="project" value="UniProtKB-KW"/>
</dbReference>
<reference evidence="2 3" key="1">
    <citation type="submission" date="2016-11" db="EMBL/GenBank/DDBJ databases">
        <authorList>
            <person name="Varghese N."/>
            <person name="Submissions S."/>
        </authorList>
    </citation>
    <scope>NUCLEOTIDE SEQUENCE [LARGE SCALE GENOMIC DNA]</scope>
    <source>
        <strain evidence="2 3">DSM 15287</strain>
    </source>
</reference>
<proteinExistence type="predicted"/>
<keyword evidence="3" id="KW-1185">Reference proteome</keyword>
<evidence type="ECO:0000313" key="2">
    <source>
        <dbReference type="EMBL" id="SHI69076.1"/>
    </source>
</evidence>
<name>A0A1M6D764_9FIRM</name>
<dbReference type="SUPFAM" id="SSF55315">
    <property type="entry name" value="L30e-like"/>
    <property type="match status" value="1"/>
</dbReference>
<dbReference type="InterPro" id="IPR029064">
    <property type="entry name" value="Ribosomal_eL30-like_sf"/>
</dbReference>
<gene>
    <name evidence="2" type="ORF">SAMN02745170_00865</name>
</gene>
<dbReference type="Pfam" id="PF01248">
    <property type="entry name" value="Ribosomal_L7Ae"/>
    <property type="match status" value="1"/>
</dbReference>
<evidence type="ECO:0000313" key="3">
    <source>
        <dbReference type="Proteomes" id="UP000322917"/>
    </source>
</evidence>